<evidence type="ECO:0000256" key="4">
    <source>
        <dbReference type="ARBA" id="ARBA00022679"/>
    </source>
</evidence>
<dbReference type="InterPro" id="IPR003682">
    <property type="entry name" value="rRNA_ssu_MeTfrase_G"/>
</dbReference>
<sequence>MVETVPTDVSRETRERLETLLALVGKWTRRINLVAPSTVEDAWRRHILDSIQVHQAAPAAQHWADLGTGGGFPGLVVAVLETERTTPAKVTLVESDRRKCTFLRTALRETGAQARVIDARIEHVPPLGADVLSARALAPLGTLLGFAHRHLAPGGTALFPKGARWREEIAAAERDWTFSAEPIPSITDPDAVLLRIGGIAPHAG</sequence>
<comment type="catalytic activity">
    <reaction evidence="6">
        <text>guanosine(527) in 16S rRNA + S-adenosyl-L-methionine = N(7)-methylguanosine(527) in 16S rRNA + S-adenosyl-L-homocysteine</text>
        <dbReference type="Rhea" id="RHEA:42732"/>
        <dbReference type="Rhea" id="RHEA-COMP:10209"/>
        <dbReference type="Rhea" id="RHEA-COMP:10210"/>
        <dbReference type="ChEBI" id="CHEBI:57856"/>
        <dbReference type="ChEBI" id="CHEBI:59789"/>
        <dbReference type="ChEBI" id="CHEBI:74269"/>
        <dbReference type="ChEBI" id="CHEBI:74480"/>
        <dbReference type="EC" id="2.1.1.170"/>
    </reaction>
</comment>
<protein>
    <recommendedName>
        <fullName evidence="6">Ribosomal RNA small subunit methyltransferase G</fullName>
        <ecNumber evidence="6">2.1.1.170</ecNumber>
    </recommendedName>
    <alternativeName>
        <fullName evidence="6">16S rRNA 7-methylguanosine methyltransferase</fullName>
        <shortName evidence="6">16S rRNA m7G methyltransferase</shortName>
    </alternativeName>
</protein>
<dbReference type="GO" id="GO:0070043">
    <property type="term" value="F:rRNA (guanine-N7-)-methyltransferase activity"/>
    <property type="evidence" value="ECO:0007669"/>
    <property type="project" value="UniProtKB-UniRule"/>
</dbReference>
<evidence type="ECO:0000256" key="6">
    <source>
        <dbReference type="HAMAP-Rule" id="MF_00074"/>
    </source>
</evidence>
<dbReference type="Gene3D" id="3.40.50.150">
    <property type="entry name" value="Vaccinia Virus protein VP39"/>
    <property type="match status" value="1"/>
</dbReference>
<feature type="binding site" evidence="6">
    <location>
        <position position="72"/>
    </location>
    <ligand>
        <name>S-adenosyl-L-methionine</name>
        <dbReference type="ChEBI" id="CHEBI:59789"/>
    </ligand>
</feature>
<dbReference type="PIRSF" id="PIRSF003078">
    <property type="entry name" value="GidB"/>
    <property type="match status" value="1"/>
</dbReference>
<dbReference type="AlphaFoldDB" id="A0A3D9BW50"/>
<feature type="binding site" evidence="6">
    <location>
        <begin position="121"/>
        <end position="122"/>
    </location>
    <ligand>
        <name>S-adenosyl-L-methionine</name>
        <dbReference type="ChEBI" id="CHEBI:59789"/>
    </ligand>
</feature>
<keyword evidence="4 6" id="KW-0808">Transferase</keyword>
<dbReference type="EC" id="2.1.1.170" evidence="6"/>
<accession>A0A3D9BW50</accession>
<keyword evidence="3 6" id="KW-0489">Methyltransferase</keyword>
<evidence type="ECO:0000256" key="3">
    <source>
        <dbReference type="ARBA" id="ARBA00022603"/>
    </source>
</evidence>
<keyword evidence="1 6" id="KW-0963">Cytoplasm</keyword>
<gene>
    <name evidence="6 7" type="primary">rsmG</name>
    <name evidence="7" type="ORF">DRV84_06175</name>
</gene>
<evidence type="ECO:0000313" key="8">
    <source>
        <dbReference type="Proteomes" id="UP000257131"/>
    </source>
</evidence>
<dbReference type="EMBL" id="QOHR01000005">
    <property type="protein sequence ID" value="REC57755.1"/>
    <property type="molecule type" value="Genomic_DNA"/>
</dbReference>
<dbReference type="InterPro" id="IPR029063">
    <property type="entry name" value="SAM-dependent_MTases_sf"/>
</dbReference>
<dbReference type="PANTHER" id="PTHR31760:SF0">
    <property type="entry name" value="S-ADENOSYL-L-METHIONINE-DEPENDENT METHYLTRANSFERASES SUPERFAMILY PROTEIN"/>
    <property type="match status" value="1"/>
</dbReference>
<feature type="binding site" evidence="6">
    <location>
        <position position="67"/>
    </location>
    <ligand>
        <name>S-adenosyl-L-methionine</name>
        <dbReference type="ChEBI" id="CHEBI:59789"/>
    </ligand>
</feature>
<dbReference type="Proteomes" id="UP000257131">
    <property type="component" value="Unassembled WGS sequence"/>
</dbReference>
<dbReference type="GO" id="GO:0005829">
    <property type="term" value="C:cytosol"/>
    <property type="evidence" value="ECO:0007669"/>
    <property type="project" value="TreeGrafter"/>
</dbReference>
<dbReference type="Pfam" id="PF02527">
    <property type="entry name" value="GidB"/>
    <property type="match status" value="1"/>
</dbReference>
<dbReference type="NCBIfam" id="TIGR00138">
    <property type="entry name" value="rsmG_gidB"/>
    <property type="match status" value="1"/>
</dbReference>
<evidence type="ECO:0000313" key="7">
    <source>
        <dbReference type="EMBL" id="REC57755.1"/>
    </source>
</evidence>
<evidence type="ECO:0000256" key="5">
    <source>
        <dbReference type="ARBA" id="ARBA00022691"/>
    </source>
</evidence>
<comment type="caution">
    <text evidence="6">Lacks conserved residue(s) required for the propagation of feature annotation.</text>
</comment>
<feature type="binding site" evidence="6">
    <location>
        <position position="135"/>
    </location>
    <ligand>
        <name>S-adenosyl-L-methionine</name>
        <dbReference type="ChEBI" id="CHEBI:59789"/>
    </ligand>
</feature>
<reference evidence="7 8" key="1">
    <citation type="journal article" date="2017" name="Int. J. Syst. Evol. Microbiol.">
        <title>Rhodosalinus sediminis gen. nov., sp. nov., isolated from marine saltern.</title>
        <authorList>
            <person name="Guo L.Y."/>
            <person name="Ling S.K."/>
            <person name="Li C.M."/>
            <person name="Chen G.J."/>
            <person name="Du Z.J."/>
        </authorList>
    </citation>
    <scope>NUCLEOTIDE SEQUENCE [LARGE SCALE GENOMIC DNA]</scope>
    <source>
        <strain evidence="7 8">WDN1C137</strain>
    </source>
</reference>
<keyword evidence="2 6" id="KW-0698">rRNA processing</keyword>
<name>A0A3D9BW50_9RHOB</name>
<keyword evidence="5 6" id="KW-0949">S-adenosyl-L-methionine</keyword>
<comment type="function">
    <text evidence="6">Specifically methylates the N7 position of guanine in position 527 of 16S rRNA.</text>
</comment>
<proteinExistence type="inferred from homology"/>
<comment type="subcellular location">
    <subcellularLocation>
        <location evidence="6">Cytoplasm</location>
    </subcellularLocation>
</comment>
<comment type="caution">
    <text evidence="7">The sequence shown here is derived from an EMBL/GenBank/DDBJ whole genome shotgun (WGS) entry which is preliminary data.</text>
</comment>
<organism evidence="7 8">
    <name type="scientific">Rhodosalinus sediminis</name>
    <dbReference type="NCBI Taxonomy" id="1940533"/>
    <lineage>
        <taxon>Bacteria</taxon>
        <taxon>Pseudomonadati</taxon>
        <taxon>Pseudomonadota</taxon>
        <taxon>Alphaproteobacteria</taxon>
        <taxon>Rhodobacterales</taxon>
        <taxon>Paracoccaceae</taxon>
        <taxon>Rhodosalinus</taxon>
    </lineage>
</organism>
<keyword evidence="8" id="KW-1185">Reference proteome</keyword>
<dbReference type="HAMAP" id="MF_00074">
    <property type="entry name" value="16SrRNA_methyltr_G"/>
    <property type="match status" value="1"/>
</dbReference>
<dbReference type="SUPFAM" id="SSF53335">
    <property type="entry name" value="S-adenosyl-L-methionine-dependent methyltransferases"/>
    <property type="match status" value="1"/>
</dbReference>
<dbReference type="PANTHER" id="PTHR31760">
    <property type="entry name" value="S-ADENOSYL-L-METHIONINE-DEPENDENT METHYLTRANSFERASES SUPERFAMILY PROTEIN"/>
    <property type="match status" value="1"/>
</dbReference>
<comment type="similarity">
    <text evidence="6">Belongs to the methyltransferase superfamily. RNA methyltransferase RsmG family.</text>
</comment>
<evidence type="ECO:0000256" key="1">
    <source>
        <dbReference type="ARBA" id="ARBA00022490"/>
    </source>
</evidence>
<evidence type="ECO:0000256" key="2">
    <source>
        <dbReference type="ARBA" id="ARBA00022552"/>
    </source>
</evidence>
<dbReference type="OrthoDB" id="9808773at2"/>